<evidence type="ECO:0000256" key="6">
    <source>
        <dbReference type="ARBA" id="ARBA00022840"/>
    </source>
</evidence>
<evidence type="ECO:0000256" key="5">
    <source>
        <dbReference type="ARBA" id="ARBA00022777"/>
    </source>
</evidence>
<dbReference type="PROSITE" id="PS50967">
    <property type="entry name" value="HRDC"/>
    <property type="match status" value="1"/>
</dbReference>
<proteinExistence type="predicted"/>
<keyword evidence="5" id="KW-0418">Kinase</keyword>
<keyword evidence="7" id="KW-0539">Nucleus</keyword>
<evidence type="ECO:0000256" key="4">
    <source>
        <dbReference type="ARBA" id="ARBA00022741"/>
    </source>
</evidence>
<keyword evidence="14" id="KW-1185">Reference proteome</keyword>
<organism evidence="13 14">
    <name type="scientific">Thraustotheca clavata</name>
    <dbReference type="NCBI Taxonomy" id="74557"/>
    <lineage>
        <taxon>Eukaryota</taxon>
        <taxon>Sar</taxon>
        <taxon>Stramenopiles</taxon>
        <taxon>Oomycota</taxon>
        <taxon>Saprolegniomycetes</taxon>
        <taxon>Saprolegniales</taxon>
        <taxon>Achlyaceae</taxon>
        <taxon>Thraustotheca</taxon>
    </lineage>
</organism>
<dbReference type="GO" id="GO:0003676">
    <property type="term" value="F:nucleic acid binding"/>
    <property type="evidence" value="ECO:0007669"/>
    <property type="project" value="InterPro"/>
</dbReference>
<accession>A0A1W0A859</accession>
<evidence type="ECO:0000256" key="8">
    <source>
        <dbReference type="SAM" id="Coils"/>
    </source>
</evidence>
<gene>
    <name evidence="13" type="ORF">THRCLA_01494</name>
</gene>
<evidence type="ECO:0000256" key="1">
    <source>
        <dbReference type="ARBA" id="ARBA00004123"/>
    </source>
</evidence>
<dbReference type="InterPro" id="IPR000719">
    <property type="entry name" value="Prot_kinase_dom"/>
</dbReference>
<dbReference type="OrthoDB" id="5979581at2759"/>
<dbReference type="Pfam" id="PF00570">
    <property type="entry name" value="HRDC"/>
    <property type="match status" value="1"/>
</dbReference>
<evidence type="ECO:0000313" key="13">
    <source>
        <dbReference type="EMBL" id="OQS06466.1"/>
    </source>
</evidence>
<dbReference type="Gene3D" id="3.30.200.20">
    <property type="entry name" value="Phosphorylase Kinase, domain 1"/>
    <property type="match status" value="1"/>
</dbReference>
<feature type="domain" description="Protein kinase" evidence="11">
    <location>
        <begin position="701"/>
        <end position="1008"/>
    </location>
</feature>
<keyword evidence="4" id="KW-0547">Nucleotide-binding</keyword>
<dbReference type="Gene3D" id="1.10.246.20">
    <property type="entry name" value="Coactivator CBP, KIX domain"/>
    <property type="match status" value="1"/>
</dbReference>
<dbReference type="SMART" id="SM00220">
    <property type="entry name" value="S_TKc"/>
    <property type="match status" value="1"/>
</dbReference>
<dbReference type="EMBL" id="JNBS01000341">
    <property type="protein sequence ID" value="OQS06466.1"/>
    <property type="molecule type" value="Genomic_DNA"/>
</dbReference>
<keyword evidence="2" id="KW-0723">Serine/threonine-protein kinase</keyword>
<dbReference type="InterPro" id="IPR036546">
    <property type="entry name" value="MED15_KIX"/>
</dbReference>
<dbReference type="InterPro" id="IPR044876">
    <property type="entry name" value="HRDC_dom_sf"/>
</dbReference>
<dbReference type="InterPro" id="IPR050494">
    <property type="entry name" value="Ser_Thr_dual-spec_kinase"/>
</dbReference>
<evidence type="ECO:0000256" key="2">
    <source>
        <dbReference type="ARBA" id="ARBA00022527"/>
    </source>
</evidence>
<keyword evidence="8" id="KW-0175">Coiled coil</keyword>
<dbReference type="Pfam" id="PF16987">
    <property type="entry name" value="KIX_2"/>
    <property type="match status" value="1"/>
</dbReference>
<evidence type="ECO:0008006" key="15">
    <source>
        <dbReference type="Google" id="ProtNLM"/>
    </source>
</evidence>
<evidence type="ECO:0000256" key="9">
    <source>
        <dbReference type="SAM" id="MobiDB-lite"/>
    </source>
</evidence>
<keyword evidence="3" id="KW-0808">Transferase</keyword>
<comment type="subcellular location">
    <subcellularLocation>
        <location evidence="1">Nucleus</location>
    </subcellularLocation>
</comment>
<dbReference type="GO" id="GO:0004674">
    <property type="term" value="F:protein serine/threonine kinase activity"/>
    <property type="evidence" value="ECO:0007669"/>
    <property type="project" value="UniProtKB-KW"/>
</dbReference>
<dbReference type="AlphaFoldDB" id="A0A1W0A859"/>
<evidence type="ECO:0000259" key="11">
    <source>
        <dbReference type="PROSITE" id="PS50011"/>
    </source>
</evidence>
<name>A0A1W0A859_9STRA</name>
<dbReference type="Proteomes" id="UP000243217">
    <property type="component" value="Unassembled WGS sequence"/>
</dbReference>
<evidence type="ECO:0000256" key="3">
    <source>
        <dbReference type="ARBA" id="ARBA00022679"/>
    </source>
</evidence>
<dbReference type="PANTHER" id="PTHR24058">
    <property type="entry name" value="DUAL SPECIFICITY PROTEIN KINASE"/>
    <property type="match status" value="1"/>
</dbReference>
<dbReference type="SMART" id="SM00341">
    <property type="entry name" value="HRDC"/>
    <property type="match status" value="1"/>
</dbReference>
<dbReference type="Gene3D" id="1.10.150.80">
    <property type="entry name" value="HRDC domain"/>
    <property type="match status" value="1"/>
</dbReference>
<dbReference type="Pfam" id="PF00069">
    <property type="entry name" value="Pkinase"/>
    <property type="match status" value="1"/>
</dbReference>
<feature type="chain" id="PRO_5013003595" description="Protein kinase domain-containing protein" evidence="10">
    <location>
        <begin position="18"/>
        <end position="1008"/>
    </location>
</feature>
<feature type="signal peptide" evidence="10">
    <location>
        <begin position="1"/>
        <end position="17"/>
    </location>
</feature>
<dbReference type="GO" id="GO:0003712">
    <property type="term" value="F:transcription coregulator activity"/>
    <property type="evidence" value="ECO:0007669"/>
    <property type="project" value="InterPro"/>
</dbReference>
<evidence type="ECO:0000313" key="14">
    <source>
        <dbReference type="Proteomes" id="UP000243217"/>
    </source>
</evidence>
<dbReference type="Gene3D" id="1.10.510.10">
    <property type="entry name" value="Transferase(Phosphotransferase) domain 1"/>
    <property type="match status" value="1"/>
</dbReference>
<evidence type="ECO:0000259" key="12">
    <source>
        <dbReference type="PROSITE" id="PS50967"/>
    </source>
</evidence>
<reference evidence="13 14" key="1">
    <citation type="journal article" date="2014" name="Genome Biol. Evol.">
        <title>The secreted proteins of Achlya hypogyna and Thraustotheca clavata identify the ancestral oomycete secretome and reveal gene acquisitions by horizontal gene transfer.</title>
        <authorList>
            <person name="Misner I."/>
            <person name="Blouin N."/>
            <person name="Leonard G."/>
            <person name="Richards T.A."/>
            <person name="Lane C.E."/>
        </authorList>
    </citation>
    <scope>NUCLEOTIDE SEQUENCE [LARGE SCALE GENOMIC DNA]</scope>
    <source>
        <strain evidence="13 14">ATCC 34112</strain>
    </source>
</reference>
<feature type="domain" description="HRDC" evidence="12">
    <location>
        <begin position="443"/>
        <end position="523"/>
    </location>
</feature>
<dbReference type="InterPro" id="IPR002121">
    <property type="entry name" value="HRDC_dom"/>
</dbReference>
<protein>
    <recommendedName>
        <fullName evidence="15">Protein kinase domain-containing protein</fullName>
    </recommendedName>
</protein>
<keyword evidence="6" id="KW-0067">ATP-binding</keyword>
<dbReference type="SUPFAM" id="SSF56112">
    <property type="entry name" value="Protein kinase-like (PK-like)"/>
    <property type="match status" value="1"/>
</dbReference>
<keyword evidence="10" id="KW-0732">Signal</keyword>
<dbReference type="InterPro" id="IPR010997">
    <property type="entry name" value="HRDC-like_sf"/>
</dbReference>
<sequence>MQWILLLGALLNNYVLGDNCCGTCLNGVTNWTVDAMQYPACTTISYCCFNCGNTPIGSPTILPSNDVTFDGNTITASTGHLLQFQWSNAATVTYVVFASNQAKTSLALSTSPAATKNDDIFTICPKIPGTIYFRGFGTDICNSVSSEIKVTVTGAIATSCSTTLTPITNTISTTTKPTSTPSSTNITCNAIRGTIVDGKCECISDWSGPPDCSGTPLWKTLVTIAGGVAAALSIVVSIRHFMIARKNKAMRRASELVEKRGSLSTVEMEIPITPKRHSSNINQDYIERPIIDETMKKSSFGLVMTSAPDRNFRRHVRCVIINLSIGVGPQPSSARSTTTMVSSDSSWRDYVSIEKREAVQHLIVSVLMQLKPNAPAAVLQKLPGMAKRIEESLFAIAQSEAEFVNEATLKQRIMAIQQQNASRLLKRPSPSAAAQARGKRLTDEQSKVLFAYLQAWRNKTVQEEGIGPWDVVPTHILAQIATTCPRSILELEQCCPGEQQWIQKYGSSLLQNIVQFEAKLPKQSQGPPEKRAKLTSPRKAPSPKQPRTTKKQIAIKPSLPPQSPSISSIFPPPVPPFANGAFSTNESTPSNNLTSFLRRSPKLSPAMQPIMPRVPSEAGSPYPPLAPPKNTTIETTSEDEVSKLRALLQQVQNENAQLTAEVAYLRQQLRQQQANEAAACQALVQCQTGSIPSSSSRAKGNGKSLSSFVGVCGVVLLAMDTITEKRVAIKVILSELRLAGELEEALLLATTRRDPDHHVPIVTLISSFLWHDCHCLVLELLGPPIFIRKPAVQVTLSLMDQVRTKNCQLQSHIDIKRCRNMVSQVCAALAFLHDMNLIHADLKPENILWENDSNYRVKLVDFGNALEANRILELMQGHDFDVQSMIYRAPEVAMGVSVTCAADMWSLGCILLECIVGQSIFTATTRMELLVQIQQLFKIPLANVLSNGIYTSTFRERMLLPHISLSTIFDAYNLYSVDRHLYSFLSELLQINPETRLTAKQVRCHTIK</sequence>
<dbReference type="SUPFAM" id="SSF47819">
    <property type="entry name" value="HRDC-like"/>
    <property type="match status" value="1"/>
</dbReference>
<dbReference type="PROSITE" id="PS50011">
    <property type="entry name" value="PROTEIN_KINASE_DOM"/>
    <property type="match status" value="1"/>
</dbReference>
<dbReference type="InterPro" id="IPR011009">
    <property type="entry name" value="Kinase-like_dom_sf"/>
</dbReference>
<dbReference type="GO" id="GO:0005524">
    <property type="term" value="F:ATP binding"/>
    <property type="evidence" value="ECO:0007669"/>
    <property type="project" value="UniProtKB-KW"/>
</dbReference>
<dbReference type="InterPro" id="IPR036529">
    <property type="entry name" value="KIX_dom_sf"/>
</dbReference>
<dbReference type="GO" id="GO:0006355">
    <property type="term" value="P:regulation of DNA-templated transcription"/>
    <property type="evidence" value="ECO:0007669"/>
    <property type="project" value="InterPro"/>
</dbReference>
<feature type="coiled-coil region" evidence="8">
    <location>
        <begin position="634"/>
        <end position="675"/>
    </location>
</feature>
<feature type="region of interest" description="Disordered" evidence="9">
    <location>
        <begin position="520"/>
        <end position="572"/>
    </location>
</feature>
<evidence type="ECO:0000256" key="10">
    <source>
        <dbReference type="SAM" id="SignalP"/>
    </source>
</evidence>
<dbReference type="PANTHER" id="PTHR24058:SF130">
    <property type="entry name" value="SERINE_THREONINE PROTEIN KINASES-RELATED"/>
    <property type="match status" value="1"/>
</dbReference>
<comment type="caution">
    <text evidence="13">The sequence shown here is derived from an EMBL/GenBank/DDBJ whole genome shotgun (WGS) entry which is preliminary data.</text>
</comment>
<evidence type="ECO:0000256" key="7">
    <source>
        <dbReference type="ARBA" id="ARBA00023242"/>
    </source>
</evidence>
<dbReference type="GO" id="GO:0005634">
    <property type="term" value="C:nucleus"/>
    <property type="evidence" value="ECO:0007669"/>
    <property type="project" value="UniProtKB-SubCell"/>
</dbReference>
<dbReference type="STRING" id="74557.A0A1W0A859"/>